<keyword evidence="3" id="KW-1185">Reference proteome</keyword>
<dbReference type="RefSeq" id="WP_345411814.1">
    <property type="nucleotide sequence ID" value="NZ_BAABGT010000004.1"/>
</dbReference>
<comment type="caution">
    <text evidence="2">The sequence shown here is derived from an EMBL/GenBank/DDBJ whole genome shotgun (WGS) entry which is preliminary data.</text>
</comment>
<protein>
    <recommendedName>
        <fullName evidence="4">ABC transporter permease</fullName>
    </recommendedName>
</protein>
<dbReference type="Proteomes" id="UP001501598">
    <property type="component" value="Unassembled WGS sequence"/>
</dbReference>
<evidence type="ECO:0000313" key="2">
    <source>
        <dbReference type="EMBL" id="GAA4536108.1"/>
    </source>
</evidence>
<feature type="transmembrane region" description="Helical" evidence="1">
    <location>
        <begin position="182"/>
        <end position="203"/>
    </location>
</feature>
<name>A0ABP8RDG3_9PSEU</name>
<keyword evidence="1" id="KW-0472">Membrane</keyword>
<feature type="transmembrane region" description="Helical" evidence="1">
    <location>
        <begin position="154"/>
        <end position="175"/>
    </location>
</feature>
<keyword evidence="1" id="KW-1133">Transmembrane helix</keyword>
<organism evidence="2 3">
    <name type="scientific">Pseudonocardia xishanensis</name>
    <dbReference type="NCBI Taxonomy" id="630995"/>
    <lineage>
        <taxon>Bacteria</taxon>
        <taxon>Bacillati</taxon>
        <taxon>Actinomycetota</taxon>
        <taxon>Actinomycetes</taxon>
        <taxon>Pseudonocardiales</taxon>
        <taxon>Pseudonocardiaceae</taxon>
        <taxon>Pseudonocardia</taxon>
    </lineage>
</organism>
<feature type="transmembrane region" description="Helical" evidence="1">
    <location>
        <begin position="101"/>
        <end position="123"/>
    </location>
</feature>
<feature type="transmembrane region" description="Helical" evidence="1">
    <location>
        <begin position="223"/>
        <end position="242"/>
    </location>
</feature>
<proteinExistence type="predicted"/>
<feature type="transmembrane region" description="Helical" evidence="1">
    <location>
        <begin position="72"/>
        <end position="94"/>
    </location>
</feature>
<sequence length="247" mass="26436">MTTATASDVLATTPARRRRHLASARIHLVNLPLSLGMPWLILGSAFVVNLIIFGMIPMDPGDARTTGGIMSIYIFALIAHILSVTQTFPFALGLSVTRRDFFAGLSLVIAAEAGLQGLVLTVLRAIESATNGWGIDMTFFGVPVLVQENWFLQWVLYTVPFLALSYLAVLAGTVYKRFGQAGMWLAIIGVVLVGGAAAVLLTWSQSWGAVGRFLVETPPLALVAGYPAILAVLFAGLGRLLLRRATP</sequence>
<evidence type="ECO:0008006" key="4">
    <source>
        <dbReference type="Google" id="ProtNLM"/>
    </source>
</evidence>
<feature type="transmembrane region" description="Helical" evidence="1">
    <location>
        <begin position="26"/>
        <end position="52"/>
    </location>
</feature>
<gene>
    <name evidence="2" type="ORF">GCM10023175_02510</name>
</gene>
<reference evidence="3" key="1">
    <citation type="journal article" date="2019" name="Int. J. Syst. Evol. Microbiol.">
        <title>The Global Catalogue of Microorganisms (GCM) 10K type strain sequencing project: providing services to taxonomists for standard genome sequencing and annotation.</title>
        <authorList>
            <consortium name="The Broad Institute Genomics Platform"/>
            <consortium name="The Broad Institute Genome Sequencing Center for Infectious Disease"/>
            <person name="Wu L."/>
            <person name="Ma J."/>
        </authorList>
    </citation>
    <scope>NUCLEOTIDE SEQUENCE [LARGE SCALE GENOMIC DNA]</scope>
    <source>
        <strain evidence="3">JCM 17906</strain>
    </source>
</reference>
<evidence type="ECO:0000313" key="3">
    <source>
        <dbReference type="Proteomes" id="UP001501598"/>
    </source>
</evidence>
<dbReference type="EMBL" id="BAABGT010000004">
    <property type="protein sequence ID" value="GAA4536108.1"/>
    <property type="molecule type" value="Genomic_DNA"/>
</dbReference>
<keyword evidence="1" id="KW-0812">Transmembrane</keyword>
<evidence type="ECO:0000256" key="1">
    <source>
        <dbReference type="SAM" id="Phobius"/>
    </source>
</evidence>
<accession>A0ABP8RDG3</accession>